<organism evidence="2 3">
    <name type="scientific">Micromonospora coerulea</name>
    <dbReference type="NCBI Taxonomy" id="47856"/>
    <lineage>
        <taxon>Bacteria</taxon>
        <taxon>Bacillati</taxon>
        <taxon>Actinomycetota</taxon>
        <taxon>Actinomycetes</taxon>
        <taxon>Micromonosporales</taxon>
        <taxon>Micromonosporaceae</taxon>
        <taxon>Micromonospora</taxon>
    </lineage>
</organism>
<evidence type="ECO:0000256" key="1">
    <source>
        <dbReference type="SAM" id="MobiDB-lite"/>
    </source>
</evidence>
<protein>
    <submittedName>
        <fullName evidence="2">Uncharacterized protein</fullName>
    </submittedName>
</protein>
<comment type="caution">
    <text evidence="2">The sequence shown here is derived from an EMBL/GenBank/DDBJ whole genome shotgun (WGS) entry which is preliminary data.</text>
</comment>
<reference evidence="3" key="1">
    <citation type="journal article" date="2019" name="Int. J. Syst. Evol. Microbiol.">
        <title>The Global Catalogue of Microorganisms (GCM) 10K type strain sequencing project: providing services to taxonomists for standard genome sequencing and annotation.</title>
        <authorList>
            <consortium name="The Broad Institute Genomics Platform"/>
            <consortium name="The Broad Institute Genome Sequencing Center for Infectious Disease"/>
            <person name="Wu L."/>
            <person name="Ma J."/>
        </authorList>
    </citation>
    <scope>NUCLEOTIDE SEQUENCE [LARGE SCALE GENOMIC DNA]</scope>
    <source>
        <strain evidence="3">JCM 3175</strain>
    </source>
</reference>
<dbReference type="Proteomes" id="UP001500307">
    <property type="component" value="Unassembled WGS sequence"/>
</dbReference>
<dbReference type="EMBL" id="BAABGU010000027">
    <property type="protein sequence ID" value="GAA4575426.1"/>
    <property type="molecule type" value="Genomic_DNA"/>
</dbReference>
<keyword evidence="3" id="KW-1185">Reference proteome</keyword>
<sequence length="52" mass="5740">MHGTSAIDADRRIRPARTDAPTTAYPAGRAPGRPLRRVANRLTRPVRRTADC</sequence>
<evidence type="ECO:0000313" key="3">
    <source>
        <dbReference type="Proteomes" id="UP001500307"/>
    </source>
</evidence>
<evidence type="ECO:0000313" key="2">
    <source>
        <dbReference type="EMBL" id="GAA4575426.1"/>
    </source>
</evidence>
<feature type="compositionally biased region" description="Low complexity" evidence="1">
    <location>
        <begin position="18"/>
        <end position="33"/>
    </location>
</feature>
<accession>A0ABP8SV30</accession>
<feature type="region of interest" description="Disordered" evidence="1">
    <location>
        <begin position="1"/>
        <end position="33"/>
    </location>
</feature>
<proteinExistence type="predicted"/>
<feature type="compositionally biased region" description="Basic and acidic residues" evidence="1">
    <location>
        <begin position="8"/>
        <end position="17"/>
    </location>
</feature>
<name>A0ABP8SV30_9ACTN</name>
<gene>
    <name evidence="2" type="ORF">GCM10023176_44690</name>
</gene>